<evidence type="ECO:0000313" key="4">
    <source>
        <dbReference type="Proteomes" id="UP001082899"/>
    </source>
</evidence>
<dbReference type="SUPFAM" id="SSF48403">
    <property type="entry name" value="Ankyrin repeat"/>
    <property type="match status" value="1"/>
</dbReference>
<dbReference type="PANTHER" id="PTHR24171:SF8">
    <property type="entry name" value="BRCA1-ASSOCIATED RING DOMAIN PROTEIN 1"/>
    <property type="match status" value="1"/>
</dbReference>
<keyword evidence="2" id="KW-0040">ANK repeat</keyword>
<dbReference type="PANTHER" id="PTHR24171">
    <property type="entry name" value="ANKYRIN REPEAT DOMAIN-CONTAINING PROTEIN 39-RELATED"/>
    <property type="match status" value="1"/>
</dbReference>
<dbReference type="Pfam" id="PF13857">
    <property type="entry name" value="Ank_5"/>
    <property type="match status" value="1"/>
</dbReference>
<keyword evidence="1" id="KW-0677">Repeat</keyword>
<keyword evidence="4" id="KW-1185">Reference proteome</keyword>
<sequence length="177" mass="19366">MELVDAGEIDLLDLLRGGLHLGIPIQRVKQHDGKTLLHVPQVVSDPDVVGYAPDLYANLNTEDDSSDTPLHIVATDDRYPEETLSLLVDHDADILACNVHGLTPLHVNAITALVEAGCDVKALNRDGLTPRDLARNNVQNFAEIDKIFYNAESIRLAVVAQGVVFDNEAEEKSRARL</sequence>
<dbReference type="InterPro" id="IPR036770">
    <property type="entry name" value="Ankyrin_rpt-contain_sf"/>
</dbReference>
<evidence type="ECO:0000256" key="2">
    <source>
        <dbReference type="ARBA" id="ARBA00023043"/>
    </source>
</evidence>
<accession>A0ABT3ZTN4</accession>
<protein>
    <recommendedName>
        <fullName evidence="5">Ankyrin</fullName>
    </recommendedName>
</protein>
<proteinExistence type="predicted"/>
<evidence type="ECO:0000313" key="3">
    <source>
        <dbReference type="EMBL" id="MCY0389921.1"/>
    </source>
</evidence>
<reference evidence="3" key="1">
    <citation type="submission" date="2022-11" db="EMBL/GenBank/DDBJ databases">
        <title>Robbsia betulipollinis sp. nov., isolated from pollen of birch (Betula pendula).</title>
        <authorList>
            <person name="Shi H."/>
            <person name="Ambika Manirajan B."/>
            <person name="Ratering S."/>
            <person name="Geissler-Plaum R."/>
            <person name="Schnell S."/>
        </authorList>
    </citation>
    <scope>NUCLEOTIDE SEQUENCE</scope>
    <source>
        <strain evidence="3">Bb-Pol-6</strain>
    </source>
</reference>
<dbReference type="Proteomes" id="UP001082899">
    <property type="component" value="Unassembled WGS sequence"/>
</dbReference>
<dbReference type="Gene3D" id="1.25.40.20">
    <property type="entry name" value="Ankyrin repeat-containing domain"/>
    <property type="match status" value="1"/>
</dbReference>
<dbReference type="InterPro" id="IPR002110">
    <property type="entry name" value="Ankyrin_rpt"/>
</dbReference>
<name>A0ABT3ZTN4_9BURK</name>
<evidence type="ECO:0008006" key="5">
    <source>
        <dbReference type="Google" id="ProtNLM"/>
    </source>
</evidence>
<dbReference type="EMBL" id="JAPMXC010000015">
    <property type="protein sequence ID" value="MCY0389921.1"/>
    <property type="molecule type" value="Genomic_DNA"/>
</dbReference>
<organism evidence="3 4">
    <name type="scientific">Robbsia betulipollinis</name>
    <dbReference type="NCBI Taxonomy" id="2981849"/>
    <lineage>
        <taxon>Bacteria</taxon>
        <taxon>Pseudomonadati</taxon>
        <taxon>Pseudomonadota</taxon>
        <taxon>Betaproteobacteria</taxon>
        <taxon>Burkholderiales</taxon>
        <taxon>Burkholderiaceae</taxon>
        <taxon>Robbsia</taxon>
    </lineage>
</organism>
<comment type="caution">
    <text evidence="3">The sequence shown here is derived from an EMBL/GenBank/DDBJ whole genome shotgun (WGS) entry which is preliminary data.</text>
</comment>
<gene>
    <name evidence="3" type="ORF">OVY01_22540</name>
</gene>
<evidence type="ECO:0000256" key="1">
    <source>
        <dbReference type="ARBA" id="ARBA00022737"/>
    </source>
</evidence>